<dbReference type="EMBL" id="PGTO01000008">
    <property type="protein sequence ID" value="RAU21730.1"/>
    <property type="molecule type" value="Genomic_DNA"/>
</dbReference>
<evidence type="ECO:0000313" key="3">
    <source>
        <dbReference type="Proteomes" id="UP000251075"/>
    </source>
</evidence>
<keyword evidence="3" id="KW-1185">Reference proteome</keyword>
<dbReference type="OrthoDB" id="2135706at2"/>
<dbReference type="InterPro" id="IPR016181">
    <property type="entry name" value="Acyl_CoA_acyltransferase"/>
</dbReference>
<dbReference type="SUPFAM" id="SSF55729">
    <property type="entry name" value="Acyl-CoA N-acyltransferases (Nat)"/>
    <property type="match status" value="1"/>
</dbReference>
<proteinExistence type="predicted"/>
<dbReference type="CDD" id="cd04301">
    <property type="entry name" value="NAT_SF"/>
    <property type="match status" value="1"/>
</dbReference>
<reference evidence="2 3" key="1">
    <citation type="submission" date="2017-11" db="EMBL/GenBank/DDBJ databases">
        <title>Draft genome sequence of magnetotactic bacterium Magnetospirillum kuznetsovii LBB-42.</title>
        <authorList>
            <person name="Grouzdev D.S."/>
            <person name="Rysina M.S."/>
            <person name="Baslerov R.V."/>
            <person name="Koziaeva V."/>
        </authorList>
    </citation>
    <scope>NUCLEOTIDE SEQUENCE [LARGE SCALE GENOMIC DNA]</scope>
    <source>
        <strain evidence="2 3">LBB-42</strain>
    </source>
</reference>
<dbReference type="Gene3D" id="3.40.630.30">
    <property type="match status" value="1"/>
</dbReference>
<dbReference type="PROSITE" id="PS51186">
    <property type="entry name" value="GNAT"/>
    <property type="match status" value="1"/>
</dbReference>
<accession>A0A364NXL9</accession>
<gene>
    <name evidence="2" type="ORF">CU669_12225</name>
</gene>
<dbReference type="Proteomes" id="UP000251075">
    <property type="component" value="Unassembled WGS sequence"/>
</dbReference>
<dbReference type="Pfam" id="PF00583">
    <property type="entry name" value="Acetyltransf_1"/>
    <property type="match status" value="1"/>
</dbReference>
<dbReference type="GO" id="GO:0016747">
    <property type="term" value="F:acyltransferase activity, transferring groups other than amino-acyl groups"/>
    <property type="evidence" value="ECO:0007669"/>
    <property type="project" value="InterPro"/>
</dbReference>
<evidence type="ECO:0000259" key="1">
    <source>
        <dbReference type="PROSITE" id="PS51186"/>
    </source>
</evidence>
<dbReference type="RefSeq" id="WP_112145048.1">
    <property type="nucleotide sequence ID" value="NZ_PGTO01000008.1"/>
</dbReference>
<dbReference type="AlphaFoldDB" id="A0A364NXL9"/>
<organism evidence="2 3">
    <name type="scientific">Paramagnetospirillum kuznetsovii</name>
    <dbReference type="NCBI Taxonomy" id="2053833"/>
    <lineage>
        <taxon>Bacteria</taxon>
        <taxon>Pseudomonadati</taxon>
        <taxon>Pseudomonadota</taxon>
        <taxon>Alphaproteobacteria</taxon>
        <taxon>Rhodospirillales</taxon>
        <taxon>Magnetospirillaceae</taxon>
        <taxon>Paramagnetospirillum</taxon>
    </lineage>
</organism>
<dbReference type="InterPro" id="IPR000182">
    <property type="entry name" value="GNAT_dom"/>
</dbReference>
<evidence type="ECO:0000313" key="2">
    <source>
        <dbReference type="EMBL" id="RAU21730.1"/>
    </source>
</evidence>
<sequence length="163" mass="17846">MTAFPRERHSLPGCRLRPLELADHPAMARYLAGMDPWASLGYGAEALERYLGRDDEALYRFAVEHGDDDQAGLLALRSPWLRGPYIELLAVFPAHQGKGLGRALMDWTAGRAAQVSANLWACVSGFNASARGYYAAQGFVELASLDDLVAPGFAEILVRRRLG</sequence>
<comment type="caution">
    <text evidence="2">The sequence shown here is derived from an EMBL/GenBank/DDBJ whole genome shotgun (WGS) entry which is preliminary data.</text>
</comment>
<protein>
    <recommendedName>
        <fullName evidence="1">N-acetyltransferase domain-containing protein</fullName>
    </recommendedName>
</protein>
<name>A0A364NXL9_9PROT</name>
<feature type="domain" description="N-acetyltransferase" evidence="1">
    <location>
        <begin position="14"/>
        <end position="163"/>
    </location>
</feature>